<protein>
    <submittedName>
        <fullName evidence="2">Uncharacterized protein</fullName>
    </submittedName>
</protein>
<gene>
    <name evidence="2" type="ORF">BZG01_20750</name>
</gene>
<name>A0A2N3HR86_9BACT</name>
<feature type="chain" id="PRO_5014884826" evidence="1">
    <location>
        <begin position="22"/>
        <end position="121"/>
    </location>
</feature>
<keyword evidence="1" id="KW-0732">Signal</keyword>
<dbReference type="Proteomes" id="UP000233618">
    <property type="component" value="Unassembled WGS sequence"/>
</dbReference>
<dbReference type="AlphaFoldDB" id="A0A2N3HR86"/>
<evidence type="ECO:0000313" key="2">
    <source>
        <dbReference type="EMBL" id="PKQ60578.1"/>
    </source>
</evidence>
<dbReference type="EMBL" id="MVDE01000058">
    <property type="protein sequence ID" value="PKQ60578.1"/>
    <property type="molecule type" value="Genomic_DNA"/>
</dbReference>
<organism evidence="2 3">
    <name type="scientific">Labilibaculum manganireducens</name>
    <dbReference type="NCBI Taxonomy" id="1940525"/>
    <lineage>
        <taxon>Bacteria</taxon>
        <taxon>Pseudomonadati</taxon>
        <taxon>Bacteroidota</taxon>
        <taxon>Bacteroidia</taxon>
        <taxon>Marinilabiliales</taxon>
        <taxon>Marinifilaceae</taxon>
        <taxon>Labilibaculum</taxon>
    </lineage>
</organism>
<keyword evidence="3" id="KW-1185">Reference proteome</keyword>
<comment type="caution">
    <text evidence="2">The sequence shown here is derived from an EMBL/GenBank/DDBJ whole genome shotgun (WGS) entry which is preliminary data.</text>
</comment>
<evidence type="ECO:0000256" key="1">
    <source>
        <dbReference type="SAM" id="SignalP"/>
    </source>
</evidence>
<feature type="signal peptide" evidence="1">
    <location>
        <begin position="1"/>
        <end position="21"/>
    </location>
</feature>
<proteinExistence type="predicted"/>
<sequence>MKIVAGSLILLFVMMSVSVSAKNNSLAEKRANLITSWMEKKLDLSAEQITQIEVLNLKYEKEIEKLTMEKDGFPCMQAVRDSLKRKEVEMKDVLSDKQLASYIECKCELKEELKRNCKDLM</sequence>
<accession>A0A2N3HR86</accession>
<evidence type="ECO:0000313" key="3">
    <source>
        <dbReference type="Proteomes" id="UP000233618"/>
    </source>
</evidence>
<reference evidence="2 3" key="1">
    <citation type="journal article" date="2017" name="Front. Microbiol.">
        <title>Labilibaculum manganireducens gen. nov., sp. nov. and Labilibaculum filiforme sp. nov., Novel Bacteroidetes Isolated from Subsurface Sediments of the Baltic Sea.</title>
        <authorList>
            <person name="Vandieken V."/>
            <person name="Marshall I.P."/>
            <person name="Niemann H."/>
            <person name="Engelen B."/>
            <person name="Cypionka H."/>
        </authorList>
    </citation>
    <scope>NUCLEOTIDE SEQUENCE [LARGE SCALE GENOMIC DNA]</scope>
    <source>
        <strain evidence="2 3">59.10-2M</strain>
    </source>
</reference>
<dbReference type="RefSeq" id="WP_101311771.1">
    <property type="nucleotide sequence ID" value="NZ_CAXXEE010000003.1"/>
</dbReference>